<feature type="transmembrane region" description="Helical" evidence="9">
    <location>
        <begin position="176"/>
        <end position="197"/>
    </location>
</feature>
<comment type="function">
    <text evidence="1">Subunit of the oligosaccharyl transferase (OST) complex that catalyzes the initial transfer of a defined glycan (Glc(3)Man(9)GlcNAc(2) in eukaryotes) from the lipid carrier dolichol-pyrophosphate to an asparagine residue within an Asn-X-Ser/Thr consensus motif in nascent polypeptide chains, the first step in protein N-glycosylation. N-glycosylation occurs cotranslationally and the complex associates with the Sec61 complex at the channel-forming translocon complex that mediates protein translocation across the endoplasmic reticulum (ER). All subunits are required for a maximal enzyme activity.</text>
</comment>
<reference evidence="10 11" key="1">
    <citation type="journal article" date="2016" name="Proc. Natl. Acad. Sci. U.S.A.">
        <title>Comparative genomics of biotechnologically important yeasts.</title>
        <authorList>
            <person name="Riley R."/>
            <person name="Haridas S."/>
            <person name="Wolfe K.H."/>
            <person name="Lopes M.R."/>
            <person name="Hittinger C.T."/>
            <person name="Goeker M."/>
            <person name="Salamov A.A."/>
            <person name="Wisecaver J.H."/>
            <person name="Long T.M."/>
            <person name="Calvey C.H."/>
            <person name="Aerts A.L."/>
            <person name="Barry K.W."/>
            <person name="Choi C."/>
            <person name="Clum A."/>
            <person name="Coughlan A.Y."/>
            <person name="Deshpande S."/>
            <person name="Douglass A.P."/>
            <person name="Hanson S.J."/>
            <person name="Klenk H.-P."/>
            <person name="LaButti K.M."/>
            <person name="Lapidus A."/>
            <person name="Lindquist E.A."/>
            <person name="Lipzen A.M."/>
            <person name="Meier-Kolthoff J.P."/>
            <person name="Ohm R.A."/>
            <person name="Otillar R.P."/>
            <person name="Pangilinan J.L."/>
            <person name="Peng Y."/>
            <person name="Rokas A."/>
            <person name="Rosa C.A."/>
            <person name="Scheuner C."/>
            <person name="Sibirny A.A."/>
            <person name="Slot J.C."/>
            <person name="Stielow J.B."/>
            <person name="Sun H."/>
            <person name="Kurtzman C.P."/>
            <person name="Blackwell M."/>
            <person name="Grigoriev I.V."/>
            <person name="Jeffries T.W."/>
        </authorList>
    </citation>
    <scope>NUCLEOTIDE SEQUENCE [LARGE SCALE GENOMIC DNA]</scope>
    <source>
        <strain evidence="10 11">DSM 6958</strain>
    </source>
</reference>
<name>A0A1E3PJN7_9ASCO</name>
<comment type="subcellular location">
    <subcellularLocation>
        <location evidence="2">Endoplasmic reticulum membrane</location>
        <topology evidence="2">Multi-pass membrane protein</topology>
    </subcellularLocation>
</comment>
<keyword evidence="11" id="KW-1185">Reference proteome</keyword>
<evidence type="ECO:0000256" key="6">
    <source>
        <dbReference type="ARBA" id="ARBA00022824"/>
    </source>
</evidence>
<evidence type="ECO:0000256" key="3">
    <source>
        <dbReference type="ARBA" id="ARBA00009561"/>
    </source>
</evidence>
<evidence type="ECO:0000256" key="9">
    <source>
        <dbReference type="SAM" id="Phobius"/>
    </source>
</evidence>
<keyword evidence="7 9" id="KW-1133">Transmembrane helix</keyword>
<comment type="similarity">
    <text evidence="3">Belongs to the OST3/OST6 family.</text>
</comment>
<evidence type="ECO:0000256" key="2">
    <source>
        <dbReference type="ARBA" id="ARBA00004477"/>
    </source>
</evidence>
<dbReference type="SUPFAM" id="SSF52833">
    <property type="entry name" value="Thioredoxin-like"/>
    <property type="match status" value="1"/>
</dbReference>
<dbReference type="PANTHER" id="PTHR12692:SF0">
    <property type="entry name" value="GH11935P"/>
    <property type="match status" value="1"/>
</dbReference>
<evidence type="ECO:0000256" key="7">
    <source>
        <dbReference type="ARBA" id="ARBA00022989"/>
    </source>
</evidence>
<evidence type="ECO:0000313" key="10">
    <source>
        <dbReference type="EMBL" id="ODQ65057.1"/>
    </source>
</evidence>
<dbReference type="PANTHER" id="PTHR12692">
    <property type="entry name" value="DOLICHYL-DIPHOSPHOOLIGOSACCHARIDE--PROTEIN GLYCOSYLTRANSFERASE-RELATED"/>
    <property type="match status" value="1"/>
</dbReference>
<protein>
    <submittedName>
        <fullName evidence="10">Uncharacterized protein</fullName>
    </submittedName>
</protein>
<evidence type="ECO:0000256" key="1">
    <source>
        <dbReference type="ARBA" id="ARBA00002791"/>
    </source>
</evidence>
<keyword evidence="8 9" id="KW-0472">Membrane</keyword>
<keyword evidence="5" id="KW-0732">Signal</keyword>
<keyword evidence="4 9" id="KW-0812">Transmembrane</keyword>
<proteinExistence type="inferred from homology"/>
<dbReference type="AlphaFoldDB" id="A0A1E3PJN7"/>
<dbReference type="OrthoDB" id="67566at2759"/>
<dbReference type="GO" id="GO:0018279">
    <property type="term" value="P:protein N-linked glycosylation via asparagine"/>
    <property type="evidence" value="ECO:0007669"/>
    <property type="project" value="TreeGrafter"/>
</dbReference>
<dbReference type="InterPro" id="IPR036249">
    <property type="entry name" value="Thioredoxin-like_sf"/>
</dbReference>
<dbReference type="Proteomes" id="UP000095009">
    <property type="component" value="Unassembled WGS sequence"/>
</dbReference>
<accession>A0A1E3PJN7</accession>
<organism evidence="10 11">
    <name type="scientific">Nadsonia fulvescens var. elongata DSM 6958</name>
    <dbReference type="NCBI Taxonomy" id="857566"/>
    <lineage>
        <taxon>Eukaryota</taxon>
        <taxon>Fungi</taxon>
        <taxon>Dikarya</taxon>
        <taxon>Ascomycota</taxon>
        <taxon>Saccharomycotina</taxon>
        <taxon>Dipodascomycetes</taxon>
        <taxon>Dipodascales</taxon>
        <taxon>Dipodascales incertae sedis</taxon>
        <taxon>Nadsonia</taxon>
    </lineage>
</organism>
<dbReference type="GO" id="GO:0008250">
    <property type="term" value="C:oligosaccharyltransferase complex"/>
    <property type="evidence" value="ECO:0007669"/>
    <property type="project" value="TreeGrafter"/>
</dbReference>
<dbReference type="STRING" id="857566.A0A1E3PJN7"/>
<sequence>MKPPTGIIRLNDKTFEKVLGGPRDYDIVVLLTAEGPQFDCPLCNQFASSFDIIGSSWLKSHPSSDNIYYAVANFPEAPSSFKKLQITTAPNLWIYKATDEKSSDLSPDSKYVFPQTENMHESAASFISQELEINLKIHYPYRYDKLIINLVSVLVFTVAIKVFFSKLKAIAQNRNLWAALCMVAVLMFTAGHMFNVIRKTPYVVNNGKGAITYILGGFSTQIAVETQIVAIIYAILAFSTIGLVMKVPRITNVTKQSMVTFAICGLILVVFSALISIFRIKNGGYPYGLLSINPF</sequence>
<keyword evidence="6" id="KW-0256">Endoplasmic reticulum</keyword>
<feature type="transmembrane region" description="Helical" evidence="9">
    <location>
        <begin position="228"/>
        <end position="247"/>
    </location>
</feature>
<dbReference type="InterPro" id="IPR021149">
    <property type="entry name" value="OligosaccharylTrfase_OST3/OST6"/>
</dbReference>
<feature type="transmembrane region" description="Helical" evidence="9">
    <location>
        <begin position="259"/>
        <end position="280"/>
    </location>
</feature>
<evidence type="ECO:0000313" key="11">
    <source>
        <dbReference type="Proteomes" id="UP000095009"/>
    </source>
</evidence>
<evidence type="ECO:0000256" key="4">
    <source>
        <dbReference type="ARBA" id="ARBA00022692"/>
    </source>
</evidence>
<dbReference type="Gene3D" id="3.40.30.10">
    <property type="entry name" value="Glutaredoxin"/>
    <property type="match status" value="1"/>
</dbReference>
<dbReference type="EMBL" id="KV454410">
    <property type="protein sequence ID" value="ODQ65057.1"/>
    <property type="molecule type" value="Genomic_DNA"/>
</dbReference>
<feature type="transmembrane region" description="Helical" evidence="9">
    <location>
        <begin position="146"/>
        <end position="164"/>
    </location>
</feature>
<gene>
    <name evidence="10" type="ORF">NADFUDRAFT_24923</name>
</gene>
<dbReference type="Pfam" id="PF04756">
    <property type="entry name" value="OST3_OST6"/>
    <property type="match status" value="1"/>
</dbReference>
<evidence type="ECO:0000256" key="8">
    <source>
        <dbReference type="ARBA" id="ARBA00023136"/>
    </source>
</evidence>
<evidence type="ECO:0000256" key="5">
    <source>
        <dbReference type="ARBA" id="ARBA00022729"/>
    </source>
</evidence>